<reference evidence="4" key="1">
    <citation type="submission" date="2021-01" db="EMBL/GenBank/DDBJ databases">
        <authorList>
            <person name="Corre E."/>
            <person name="Pelletier E."/>
            <person name="Niang G."/>
            <person name="Scheremetjew M."/>
            <person name="Finn R."/>
            <person name="Kale V."/>
            <person name="Holt S."/>
            <person name="Cochrane G."/>
            <person name="Meng A."/>
            <person name="Brown T."/>
            <person name="Cohen L."/>
        </authorList>
    </citation>
    <scope>NUCLEOTIDE SEQUENCE</scope>
    <source>
        <strain evidence="4">Pop2</strain>
    </source>
</reference>
<name>A0A7S2A5F9_9STRA</name>
<dbReference type="SUPFAM" id="SSF53098">
    <property type="entry name" value="Ribonuclease H-like"/>
    <property type="match status" value="1"/>
</dbReference>
<dbReference type="EMBL" id="HBGN01039903">
    <property type="protein sequence ID" value="CAD9358464.1"/>
    <property type="molecule type" value="Transcribed_RNA"/>
</dbReference>
<dbReference type="SMART" id="SM00316">
    <property type="entry name" value="S1"/>
    <property type="match status" value="1"/>
</dbReference>
<dbReference type="AlphaFoldDB" id="A0A7S2A5F9"/>
<dbReference type="PANTHER" id="PTHR10145:SF6">
    <property type="entry name" value="TRANSCRIPTION ELONGATION FACTOR SPT6"/>
    <property type="match status" value="1"/>
</dbReference>
<dbReference type="InterPro" id="IPR042066">
    <property type="entry name" value="Spt6_death-like"/>
</dbReference>
<evidence type="ECO:0000256" key="2">
    <source>
        <dbReference type="SAM" id="Phobius"/>
    </source>
</evidence>
<dbReference type="Gene3D" id="1.10.10.2740">
    <property type="entry name" value="Spt6, Death-like domain"/>
    <property type="match status" value="2"/>
</dbReference>
<dbReference type="GO" id="GO:0003676">
    <property type="term" value="F:nucleic acid binding"/>
    <property type="evidence" value="ECO:0007669"/>
    <property type="project" value="InterPro"/>
</dbReference>
<dbReference type="Pfam" id="PF14635">
    <property type="entry name" value="HHH_7"/>
    <property type="match status" value="1"/>
</dbReference>
<comment type="similarity">
    <text evidence="1">Belongs to the SPT6 family.</text>
</comment>
<dbReference type="GO" id="GO:0008023">
    <property type="term" value="C:transcription elongation factor complex"/>
    <property type="evidence" value="ECO:0007669"/>
    <property type="project" value="TreeGrafter"/>
</dbReference>
<dbReference type="GO" id="GO:0042393">
    <property type="term" value="F:histone binding"/>
    <property type="evidence" value="ECO:0007669"/>
    <property type="project" value="TreeGrafter"/>
</dbReference>
<feature type="domain" description="S1 motif" evidence="3">
    <location>
        <begin position="398"/>
        <end position="468"/>
    </location>
</feature>
<feature type="transmembrane region" description="Helical" evidence="2">
    <location>
        <begin position="490"/>
        <end position="511"/>
    </location>
</feature>
<dbReference type="SUPFAM" id="SSF47781">
    <property type="entry name" value="RuvA domain 2-like"/>
    <property type="match status" value="1"/>
</dbReference>
<dbReference type="Gene3D" id="3.30.420.140">
    <property type="entry name" value="YqgF/RNase H-like domain"/>
    <property type="match status" value="1"/>
</dbReference>
<dbReference type="InterPro" id="IPR012337">
    <property type="entry name" value="RNaseH-like_sf"/>
</dbReference>
<dbReference type="GO" id="GO:0140673">
    <property type="term" value="P:transcription elongation-coupled chromatin remodeling"/>
    <property type="evidence" value="ECO:0007669"/>
    <property type="project" value="InterPro"/>
</dbReference>
<dbReference type="SUPFAM" id="SSF50249">
    <property type="entry name" value="Nucleic acid-binding proteins"/>
    <property type="match status" value="1"/>
</dbReference>
<dbReference type="Gene3D" id="1.10.150.850">
    <property type="entry name" value="Spt6, helix-hairpin-helix domain"/>
    <property type="match status" value="1"/>
</dbReference>
<dbReference type="PANTHER" id="PTHR10145">
    <property type="entry name" value="TRANSCRIPTION ELONGATION FACTOR SPT6"/>
    <property type="match status" value="1"/>
</dbReference>
<organism evidence="4">
    <name type="scientific">Ditylum brightwellii</name>
    <dbReference type="NCBI Taxonomy" id="49249"/>
    <lineage>
        <taxon>Eukaryota</taxon>
        <taxon>Sar</taxon>
        <taxon>Stramenopiles</taxon>
        <taxon>Ochrophyta</taxon>
        <taxon>Bacillariophyta</taxon>
        <taxon>Mediophyceae</taxon>
        <taxon>Lithodesmiophycidae</taxon>
        <taxon>Lithodesmiales</taxon>
        <taxon>Lithodesmiaceae</taxon>
        <taxon>Ditylum</taxon>
    </lineage>
</organism>
<evidence type="ECO:0000256" key="1">
    <source>
        <dbReference type="ARBA" id="ARBA00009253"/>
    </source>
</evidence>
<evidence type="ECO:0000313" key="4">
    <source>
        <dbReference type="EMBL" id="CAD9358464.1"/>
    </source>
</evidence>
<dbReference type="InterPro" id="IPR017072">
    <property type="entry name" value="TF_Spt6"/>
</dbReference>
<protein>
    <recommendedName>
        <fullName evidence="3">S1 motif domain-containing protein</fullName>
    </recommendedName>
</protein>
<proteinExistence type="inferred from homology"/>
<dbReference type="InterPro" id="IPR037027">
    <property type="entry name" value="YqgF/RNaseH-like_dom_sf"/>
</dbReference>
<dbReference type="GO" id="GO:0031491">
    <property type="term" value="F:nucleosome binding"/>
    <property type="evidence" value="ECO:0007669"/>
    <property type="project" value="TreeGrafter"/>
</dbReference>
<dbReference type="Pfam" id="PF00575">
    <property type="entry name" value="S1"/>
    <property type="match status" value="1"/>
</dbReference>
<keyword evidence="2" id="KW-0472">Membrane</keyword>
<evidence type="ECO:0000259" key="3">
    <source>
        <dbReference type="PROSITE" id="PS50126"/>
    </source>
</evidence>
<dbReference type="InterPro" id="IPR003029">
    <property type="entry name" value="S1_domain"/>
</dbReference>
<dbReference type="InterPro" id="IPR032706">
    <property type="entry name" value="Spt6_HHH"/>
</dbReference>
<sequence length="594" mass="67776">MARKLGDIVTQAMERWNNCHIQGEEEDDEDFDARINAFRRMYPTADINNEDDEDFQWKCNVDIVEDNVAQLFGRSIRGKKEFPDFAVNLKCAIAVARHAKDPLGELTYAWSVASDAGVFGAEMLYLNVHPLQRFLPKPLLLRQYERVLCNAVAEVGVDVNGACTFDHMHGMLTFVPGLGPRKAAALKQGIDRIGGVVPSRKDLLARRLLGPVVFTNSVAFLRIRDIDRLNNQFLFPLDDTRLHPDVYTRNNWAVKIAIDALELESLDLGDDAGDAEDLKARALRDVMQDSRNEVQRLFDATKAEWEGLYGPTFDIAGWNPREDVPAERWRDKVEELDLDTFADMIEQSGLGKWLSHLVMIKWEFRLPFEDPRKPMEPLAGDKLFRLLTGETDLTLCPGKEVTGRVFRNGDFGSRVKLLEGDVPGFIPLRNLADTHVESAEDIVKAGDVITANLTEVKNDRMCVDLSLKMEHFRKLPSSWERPKGLPPLGMSMHFVAGVMMLVFFLFVCLFFQGKGKQRQAVKVDSHADIPTCRNSNQARWEYLFRQYCQYKIARSEGGPKDCHMESWERTQRSLIKHSKIKKERLELLQSIDFN</sequence>
<keyword evidence="2" id="KW-0812">Transmembrane</keyword>
<dbReference type="Gene3D" id="2.40.50.140">
    <property type="entry name" value="Nucleic acid-binding proteins"/>
    <property type="match status" value="1"/>
</dbReference>
<dbReference type="InterPro" id="IPR012340">
    <property type="entry name" value="NA-bd_OB-fold"/>
</dbReference>
<dbReference type="GO" id="GO:0034728">
    <property type="term" value="P:nucleosome organization"/>
    <property type="evidence" value="ECO:0007669"/>
    <property type="project" value="TreeGrafter"/>
</dbReference>
<keyword evidence="2" id="KW-1133">Transmembrane helix</keyword>
<accession>A0A7S2A5F9</accession>
<gene>
    <name evidence="4" type="ORF">DBRI1063_LOCUS25541</name>
</gene>
<dbReference type="PROSITE" id="PS50126">
    <property type="entry name" value="S1"/>
    <property type="match status" value="1"/>
</dbReference>
<dbReference type="InterPro" id="IPR010994">
    <property type="entry name" value="RuvA_2-like"/>
</dbReference>